<proteinExistence type="predicted"/>
<dbReference type="STRING" id="1121881.SAMN02745225_00959"/>
<dbReference type="AlphaFoldDB" id="A0A1M4UG77"/>
<feature type="transmembrane region" description="Helical" evidence="1">
    <location>
        <begin position="47"/>
        <end position="69"/>
    </location>
</feature>
<accession>A0A1M4UG77</accession>
<reference evidence="3" key="1">
    <citation type="submission" date="2016-11" db="EMBL/GenBank/DDBJ databases">
        <authorList>
            <person name="Varghese N."/>
            <person name="Submissions S."/>
        </authorList>
    </citation>
    <scope>NUCLEOTIDE SEQUENCE [LARGE SCALE GENOMIC DNA]</scope>
    <source>
        <strain evidence="3">DSM 19514</strain>
    </source>
</reference>
<feature type="transmembrane region" description="Helical" evidence="1">
    <location>
        <begin position="20"/>
        <end position="41"/>
    </location>
</feature>
<protein>
    <recommendedName>
        <fullName evidence="4">DUF4383 domain-containing protein</fullName>
    </recommendedName>
</protein>
<keyword evidence="1" id="KW-0812">Transmembrane</keyword>
<evidence type="ECO:0000313" key="3">
    <source>
        <dbReference type="Proteomes" id="UP000184295"/>
    </source>
</evidence>
<keyword evidence="1" id="KW-1133">Transmembrane helix</keyword>
<gene>
    <name evidence="2" type="ORF">SAMN02745225_00959</name>
</gene>
<organism evidence="2 3">
    <name type="scientific">Ferrithrix thermotolerans DSM 19514</name>
    <dbReference type="NCBI Taxonomy" id="1121881"/>
    <lineage>
        <taxon>Bacteria</taxon>
        <taxon>Bacillati</taxon>
        <taxon>Actinomycetota</taxon>
        <taxon>Acidimicrobiia</taxon>
        <taxon>Acidimicrobiales</taxon>
        <taxon>Acidimicrobiaceae</taxon>
        <taxon>Ferrithrix</taxon>
    </lineage>
</organism>
<keyword evidence="3" id="KW-1185">Reference proteome</keyword>
<feature type="transmembrane region" description="Helical" evidence="1">
    <location>
        <begin position="76"/>
        <end position="99"/>
    </location>
</feature>
<dbReference type="Proteomes" id="UP000184295">
    <property type="component" value="Unassembled WGS sequence"/>
</dbReference>
<evidence type="ECO:0008006" key="4">
    <source>
        <dbReference type="Google" id="ProtNLM"/>
    </source>
</evidence>
<evidence type="ECO:0000256" key="1">
    <source>
        <dbReference type="SAM" id="Phobius"/>
    </source>
</evidence>
<evidence type="ECO:0000313" key="2">
    <source>
        <dbReference type="EMBL" id="SHE55697.1"/>
    </source>
</evidence>
<dbReference type="Pfam" id="PF14325">
    <property type="entry name" value="DUF4383"/>
    <property type="match status" value="1"/>
</dbReference>
<keyword evidence="1" id="KW-0472">Membrane</keyword>
<sequence>MMRNARQQSPTQRFILVDGVLYVVIGVTAIVVELTGVRPYWASGPFPVLALNPIISLFHITVGLLWIVASKSHRSAMLACLMGGVGFGAVSLLGLLGALTSIGISGPAAPTNFIHLLTAIVSTYYVSAGAQDVVIGRVDSDAVSAGSREIWNVTPKQ</sequence>
<name>A0A1M4UG77_9ACTN</name>
<dbReference type="EMBL" id="FQUL01000010">
    <property type="protein sequence ID" value="SHE55697.1"/>
    <property type="molecule type" value="Genomic_DNA"/>
</dbReference>